<dbReference type="GO" id="GO:0015031">
    <property type="term" value="P:protein transport"/>
    <property type="evidence" value="ECO:0007669"/>
    <property type="project" value="UniProtKB-KW"/>
</dbReference>
<evidence type="ECO:0000256" key="1">
    <source>
        <dbReference type="ARBA" id="ARBA00004141"/>
    </source>
</evidence>
<dbReference type="Proteomes" id="UP000287651">
    <property type="component" value="Unassembled WGS sequence"/>
</dbReference>
<keyword evidence="4 9" id="KW-0812">Transmembrane</keyword>
<evidence type="ECO:0000256" key="9">
    <source>
        <dbReference type="SAM" id="Phobius"/>
    </source>
</evidence>
<feature type="transmembrane region" description="Helical" evidence="9">
    <location>
        <begin position="80"/>
        <end position="101"/>
    </location>
</feature>
<feature type="transmembrane region" description="Helical" evidence="9">
    <location>
        <begin position="179"/>
        <end position="202"/>
    </location>
</feature>
<keyword evidence="7 9" id="KW-1133">Transmembrane helix</keyword>
<feature type="transmembrane region" description="Helical" evidence="9">
    <location>
        <begin position="113"/>
        <end position="139"/>
    </location>
</feature>
<evidence type="ECO:0000256" key="6">
    <source>
        <dbReference type="ARBA" id="ARBA00022927"/>
    </source>
</evidence>
<gene>
    <name evidence="10" type="ORF">B296_00051778</name>
</gene>
<protein>
    <submittedName>
        <fullName evidence="10">Uncharacterized protein</fullName>
    </submittedName>
</protein>
<dbReference type="PANTHER" id="PTHR22601">
    <property type="entry name" value="ISP4 LIKE PROTEIN"/>
    <property type="match status" value="1"/>
</dbReference>
<keyword evidence="8 9" id="KW-0472">Membrane</keyword>
<evidence type="ECO:0000256" key="5">
    <source>
        <dbReference type="ARBA" id="ARBA00022856"/>
    </source>
</evidence>
<evidence type="ECO:0000256" key="2">
    <source>
        <dbReference type="ARBA" id="ARBA00005484"/>
    </source>
</evidence>
<keyword evidence="3" id="KW-0813">Transport</keyword>
<evidence type="ECO:0000313" key="10">
    <source>
        <dbReference type="EMBL" id="RRT36685.1"/>
    </source>
</evidence>
<comment type="caution">
    <text evidence="10">The sequence shown here is derived from an EMBL/GenBank/DDBJ whole genome shotgun (WGS) entry which is preliminary data.</text>
</comment>
<evidence type="ECO:0000256" key="4">
    <source>
        <dbReference type="ARBA" id="ARBA00022692"/>
    </source>
</evidence>
<evidence type="ECO:0000256" key="8">
    <source>
        <dbReference type="ARBA" id="ARBA00023136"/>
    </source>
</evidence>
<keyword evidence="6" id="KW-0653">Protein transport</keyword>
<dbReference type="InterPro" id="IPR004813">
    <property type="entry name" value="OPT"/>
</dbReference>
<accession>A0A426XB26</accession>
<sequence>MVDLSNMVPGAISGVLLSFVNQFLGYRENQISLSSVCVQILALPVGRAMAATLPTTRIKTPLTHWSFSLNPGPFNLKKHVLIAIFANAGAGGVYALGIVTIMKAFYHRGIINIAAFAYFVVPNVLFPSITAISVICLIWKKSVTARKIGSGMRGLGVGSFGLDWSTISGFLGSPLATPAIATCNVLAGFIALSYIIVPIAYWSNAYGFKNFPLFTSSLSDVHGKKNTTLTVFSIRRRSP</sequence>
<dbReference type="InterPro" id="IPR004648">
    <property type="entry name" value="Oligpept_transpt"/>
</dbReference>
<comment type="subcellular location">
    <subcellularLocation>
        <location evidence="1">Membrane</location>
        <topology evidence="1">Multi-pass membrane protein</topology>
    </subcellularLocation>
</comment>
<comment type="similarity">
    <text evidence="2">Belongs to the oligopeptide OPT transporter (TC 2.A.67.1) family.</text>
</comment>
<dbReference type="GO" id="GO:0016020">
    <property type="term" value="C:membrane"/>
    <property type="evidence" value="ECO:0007669"/>
    <property type="project" value="UniProtKB-SubCell"/>
</dbReference>
<organism evidence="10 11">
    <name type="scientific">Ensete ventricosum</name>
    <name type="common">Abyssinian banana</name>
    <name type="synonym">Musa ensete</name>
    <dbReference type="NCBI Taxonomy" id="4639"/>
    <lineage>
        <taxon>Eukaryota</taxon>
        <taxon>Viridiplantae</taxon>
        <taxon>Streptophyta</taxon>
        <taxon>Embryophyta</taxon>
        <taxon>Tracheophyta</taxon>
        <taxon>Spermatophyta</taxon>
        <taxon>Magnoliopsida</taxon>
        <taxon>Liliopsida</taxon>
        <taxon>Zingiberales</taxon>
        <taxon>Musaceae</taxon>
        <taxon>Ensete</taxon>
    </lineage>
</organism>
<reference evidence="10 11" key="1">
    <citation type="journal article" date="2014" name="Agronomy (Basel)">
        <title>A Draft Genome Sequence for Ensete ventricosum, the Drought-Tolerant Tree Against Hunger.</title>
        <authorList>
            <person name="Harrison J."/>
            <person name="Moore K.A."/>
            <person name="Paszkiewicz K."/>
            <person name="Jones T."/>
            <person name="Grant M."/>
            <person name="Ambacheew D."/>
            <person name="Muzemil S."/>
            <person name="Studholme D.J."/>
        </authorList>
    </citation>
    <scope>NUCLEOTIDE SEQUENCE [LARGE SCALE GENOMIC DNA]</scope>
</reference>
<dbReference type="GO" id="GO:0035673">
    <property type="term" value="F:oligopeptide transmembrane transporter activity"/>
    <property type="evidence" value="ECO:0007669"/>
    <property type="project" value="InterPro"/>
</dbReference>
<keyword evidence="5" id="KW-0571">Peptide transport</keyword>
<dbReference type="EMBL" id="AMZH03023252">
    <property type="protein sequence ID" value="RRT36685.1"/>
    <property type="molecule type" value="Genomic_DNA"/>
</dbReference>
<proteinExistence type="inferred from homology"/>
<evidence type="ECO:0000256" key="3">
    <source>
        <dbReference type="ARBA" id="ARBA00022448"/>
    </source>
</evidence>
<dbReference type="AlphaFoldDB" id="A0A426XB26"/>
<evidence type="ECO:0000256" key="7">
    <source>
        <dbReference type="ARBA" id="ARBA00022989"/>
    </source>
</evidence>
<evidence type="ECO:0000313" key="11">
    <source>
        <dbReference type="Proteomes" id="UP000287651"/>
    </source>
</evidence>
<name>A0A426XB26_ENSVE</name>
<dbReference type="Pfam" id="PF03169">
    <property type="entry name" value="OPT"/>
    <property type="match status" value="2"/>
</dbReference>